<feature type="compositionally biased region" description="Basic and acidic residues" evidence="3">
    <location>
        <begin position="1"/>
        <end position="14"/>
    </location>
</feature>
<proteinExistence type="predicted"/>
<dbReference type="InterPro" id="IPR028098">
    <property type="entry name" value="Glyco_trans_4-like_N"/>
</dbReference>
<dbReference type="STRING" id="405948.SACE_6474"/>
<feature type="compositionally biased region" description="Basic and acidic residues" evidence="3">
    <location>
        <begin position="216"/>
        <end position="253"/>
    </location>
</feature>
<keyword evidence="5" id="KW-1185">Reference proteome</keyword>
<evidence type="ECO:0000313" key="5">
    <source>
        <dbReference type="Proteomes" id="UP000006728"/>
    </source>
</evidence>
<organism evidence="4 5">
    <name type="scientific">Saccharopolyspora erythraea (strain ATCC 11635 / DSM 40517 / JCM 4748 / NBRC 13426 / NCIMB 8594 / NRRL 2338)</name>
    <dbReference type="NCBI Taxonomy" id="405948"/>
    <lineage>
        <taxon>Bacteria</taxon>
        <taxon>Bacillati</taxon>
        <taxon>Actinomycetota</taxon>
        <taxon>Actinomycetes</taxon>
        <taxon>Pseudonocardiales</taxon>
        <taxon>Pseudonocardiaceae</taxon>
        <taxon>Saccharopolyspora</taxon>
    </lineage>
</organism>
<evidence type="ECO:0000256" key="1">
    <source>
        <dbReference type="ARBA" id="ARBA00022676"/>
    </source>
</evidence>
<dbReference type="PANTHER" id="PTHR46401">
    <property type="entry name" value="GLYCOSYLTRANSFERASE WBBK-RELATED"/>
    <property type="match status" value="1"/>
</dbReference>
<dbReference type="CDD" id="cd03809">
    <property type="entry name" value="GT4_MtfB-like"/>
    <property type="match status" value="1"/>
</dbReference>
<accession>A4FNL8</accession>
<dbReference type="GO" id="GO:0016757">
    <property type="term" value="F:glycosyltransferase activity"/>
    <property type="evidence" value="ECO:0007669"/>
    <property type="project" value="UniProtKB-KW"/>
</dbReference>
<dbReference type="Proteomes" id="UP000006728">
    <property type="component" value="Chromosome"/>
</dbReference>
<dbReference type="eggNOG" id="COG0438">
    <property type="taxonomic scope" value="Bacteria"/>
</dbReference>
<dbReference type="GO" id="GO:0009103">
    <property type="term" value="P:lipopolysaccharide biosynthetic process"/>
    <property type="evidence" value="ECO:0007669"/>
    <property type="project" value="TreeGrafter"/>
</dbReference>
<dbReference type="Pfam" id="PF00534">
    <property type="entry name" value="Glycos_transf_1"/>
    <property type="match status" value="1"/>
</dbReference>
<dbReference type="HOGENOM" id="CLU_009583_27_6_11"/>
<dbReference type="SUPFAM" id="SSF53756">
    <property type="entry name" value="UDP-Glycosyltransferase/glycogen phosphorylase"/>
    <property type="match status" value="1"/>
</dbReference>
<gene>
    <name evidence="4" type="ordered locus">SACE_6474</name>
</gene>
<dbReference type="Pfam" id="PF13439">
    <property type="entry name" value="Glyco_transf_4"/>
    <property type="match status" value="1"/>
</dbReference>
<dbReference type="EMBL" id="AM420293">
    <property type="protein sequence ID" value="CAM05643.1"/>
    <property type="molecule type" value="Genomic_DNA"/>
</dbReference>
<evidence type="ECO:0000256" key="2">
    <source>
        <dbReference type="ARBA" id="ARBA00022679"/>
    </source>
</evidence>
<dbReference type="PANTHER" id="PTHR46401:SF2">
    <property type="entry name" value="GLYCOSYLTRANSFERASE WBBK-RELATED"/>
    <property type="match status" value="1"/>
</dbReference>
<evidence type="ECO:0000256" key="3">
    <source>
        <dbReference type="SAM" id="MobiDB-lite"/>
    </source>
</evidence>
<dbReference type="Gene3D" id="3.40.50.2000">
    <property type="entry name" value="Glycogen Phosphorylase B"/>
    <property type="match status" value="2"/>
</dbReference>
<dbReference type="InterPro" id="IPR001296">
    <property type="entry name" value="Glyco_trans_1"/>
</dbReference>
<dbReference type="CAZy" id="GT4">
    <property type="family name" value="Glycosyltransferase Family 4"/>
</dbReference>
<feature type="region of interest" description="Disordered" evidence="3">
    <location>
        <begin position="212"/>
        <end position="253"/>
    </location>
</feature>
<feature type="region of interest" description="Disordered" evidence="3">
    <location>
        <begin position="1"/>
        <end position="25"/>
    </location>
</feature>
<keyword evidence="1" id="KW-0328">Glycosyltransferase</keyword>
<keyword evidence="2 4" id="KW-0808">Transferase</keyword>
<dbReference type="KEGG" id="sen:SACE_6474"/>
<dbReference type="OrthoDB" id="9801609at2"/>
<name>A4FNL8_SACEN</name>
<dbReference type="AlphaFoldDB" id="A4FNL8"/>
<protein>
    <submittedName>
        <fullName evidence="4">Glycosyl transferase, group 1</fullName>
    </submittedName>
</protein>
<evidence type="ECO:0000313" key="4">
    <source>
        <dbReference type="EMBL" id="CAM05643.1"/>
    </source>
</evidence>
<reference evidence="4 5" key="1">
    <citation type="journal article" date="2007" name="Nat. Biotechnol.">
        <title>Complete genome sequence of the erythromycin-producing bacterium Saccharopolyspora erythraea NRRL23338.</title>
        <authorList>
            <person name="Oliynyk M."/>
            <person name="Samborskyy M."/>
            <person name="Lester J.B."/>
            <person name="Mironenko T."/>
            <person name="Scott N."/>
            <person name="Dickens S."/>
            <person name="Haydock S.F."/>
            <person name="Leadlay P.F."/>
        </authorList>
    </citation>
    <scope>NUCLEOTIDE SEQUENCE [LARGE SCALE GENOMIC DNA]</scope>
    <source>
        <strain evidence="5">ATCC 11635 / DSM 40517 / JCM 4748 / NBRC 13426 / NCIMB 8594 / NRRL 2338</strain>
    </source>
</reference>
<sequence>MLRTRSAEAPDRSAGEVTDEVTAGNATRSGVARPWQAGFVPELVAIAEQLLAPVPGGTGRYTRELLRAMAATTPPGWRLTSVVSRGGDPGAVVVDGVEGPRVLRLPRRALVAAWERGVPLWPGGDSVHAMTPLAPPPRRGHRLVVTVHDTVPWTHPETLTPRGVAWHRRAIARAARTADAIVVPTTAVATELAQHVDLRAEVHVIGEGVTPSVIADHPHSSDARPSDARPSDARPSEAHSSEAHPADPRPRDTDDRIAARLELPPRYVLAVGTIEPRKGHADLVRALSLPGAPDVPLLVVGRQGWGGVDLHALAAEHGLSPGRVRVLGGLDDADLAVVLRRASALAAPSLAEGFGLPVLEAMAAGVPVVHSDAPALVEVAGGAGVTVPRSDPAALAEALRVVVAEPDPQRIEAGRRRASACTWERAAREVWRLHTETP</sequence>